<evidence type="ECO:0000313" key="3">
    <source>
        <dbReference type="Proteomes" id="UP000004793"/>
    </source>
</evidence>
<organism evidence="2 3">
    <name type="scientific">Caldisericum exile (strain DSM 21853 / NBRC 104410 / AZM16c01)</name>
    <dbReference type="NCBI Taxonomy" id="511051"/>
    <lineage>
        <taxon>Bacteria</taxon>
        <taxon>Pseudomonadati</taxon>
        <taxon>Caldisericota/Cryosericota group</taxon>
        <taxon>Caldisericota</taxon>
        <taxon>Caldisericia</taxon>
        <taxon>Caldisericales</taxon>
        <taxon>Caldisericaceae</taxon>
        <taxon>Caldisericum</taxon>
    </lineage>
</organism>
<evidence type="ECO:0000256" key="1">
    <source>
        <dbReference type="SAM" id="Phobius"/>
    </source>
</evidence>
<gene>
    <name evidence="2" type="ordered locus">CSE_02800</name>
</gene>
<dbReference type="KEGG" id="cex:CSE_02800"/>
<keyword evidence="1" id="KW-1133">Transmembrane helix</keyword>
<protein>
    <submittedName>
        <fullName evidence="2">Uncharacterized protein</fullName>
    </submittedName>
</protein>
<dbReference type="EMBL" id="AP012051">
    <property type="protein sequence ID" value="BAL80406.1"/>
    <property type="molecule type" value="Genomic_DNA"/>
</dbReference>
<evidence type="ECO:0000313" key="2">
    <source>
        <dbReference type="EMBL" id="BAL80406.1"/>
    </source>
</evidence>
<feature type="transmembrane region" description="Helical" evidence="1">
    <location>
        <begin position="20"/>
        <end position="38"/>
    </location>
</feature>
<sequence length="39" mass="4633">MCDKNFWGVVSNFVTTEYNWFLFSIGEVLILIAVFLFIR</sequence>
<proteinExistence type="predicted"/>
<keyword evidence="1" id="KW-0812">Transmembrane</keyword>
<name>A0A7U6JE64_CALEA</name>
<keyword evidence="1" id="KW-0472">Membrane</keyword>
<dbReference type="Proteomes" id="UP000004793">
    <property type="component" value="Chromosome"/>
</dbReference>
<reference evidence="2 3" key="1">
    <citation type="submission" date="2011-01" db="EMBL/GenBank/DDBJ databases">
        <title>Whole genome sequence of Caldisericum exile AZM16c01.</title>
        <authorList>
            <person name="Narita-Yamada S."/>
            <person name="Kawakoshi A."/>
            <person name="Nakamura S."/>
            <person name="Sasagawa M."/>
            <person name="Fukada J."/>
            <person name="Sekine M."/>
            <person name="Kato Y."/>
            <person name="Fukai R."/>
            <person name="Sasaki K."/>
            <person name="Hanamaki A."/>
            <person name="Narita H."/>
            <person name="Konno Y."/>
            <person name="Mori K."/>
            <person name="Yamazaki S."/>
            <person name="Suzuki K."/>
            <person name="Fujita N."/>
        </authorList>
    </citation>
    <scope>NUCLEOTIDE SEQUENCE [LARGE SCALE GENOMIC DNA]</scope>
    <source>
        <strain evidence="3">DSM 21853 / NBRC 104410 / AZM16c01</strain>
    </source>
</reference>
<accession>A0A7U6JE64</accession>
<keyword evidence="3" id="KW-1185">Reference proteome</keyword>
<dbReference type="AlphaFoldDB" id="A0A7U6JE64"/>